<proteinExistence type="inferred from homology"/>
<dbReference type="InterPro" id="IPR046373">
    <property type="entry name" value="Acyl-CoA_Oxase/DH_mid-dom_sf"/>
</dbReference>
<dbReference type="PANTHER" id="PTHR43884">
    <property type="entry name" value="ACYL-COA DEHYDROGENASE"/>
    <property type="match status" value="1"/>
</dbReference>
<evidence type="ECO:0000313" key="9">
    <source>
        <dbReference type="EMBL" id="GAA1528711.1"/>
    </source>
</evidence>
<name>A0ABN2AZ40_9ACTN</name>
<accession>A0ABN2AZ40</accession>
<keyword evidence="5" id="KW-0560">Oxidoreductase</keyword>
<comment type="caution">
    <text evidence="9">The sequence shown here is derived from an EMBL/GenBank/DDBJ whole genome shotgun (WGS) entry which is preliminary data.</text>
</comment>
<dbReference type="Proteomes" id="UP001500363">
    <property type="component" value="Unassembled WGS sequence"/>
</dbReference>
<gene>
    <name evidence="9" type="ORF">GCM10009741_33180</name>
</gene>
<dbReference type="InterPro" id="IPR036250">
    <property type="entry name" value="AcylCo_DH-like_C"/>
</dbReference>
<keyword evidence="10" id="KW-1185">Reference proteome</keyword>
<dbReference type="Pfam" id="PF02770">
    <property type="entry name" value="Acyl-CoA_dh_M"/>
    <property type="match status" value="1"/>
</dbReference>
<organism evidence="9 10">
    <name type="scientific">Kribbella lupini</name>
    <dbReference type="NCBI Taxonomy" id="291602"/>
    <lineage>
        <taxon>Bacteria</taxon>
        <taxon>Bacillati</taxon>
        <taxon>Actinomycetota</taxon>
        <taxon>Actinomycetes</taxon>
        <taxon>Propionibacteriales</taxon>
        <taxon>Kribbellaceae</taxon>
        <taxon>Kribbella</taxon>
    </lineage>
</organism>
<evidence type="ECO:0000313" key="10">
    <source>
        <dbReference type="Proteomes" id="UP001500363"/>
    </source>
</evidence>
<comment type="similarity">
    <text evidence="2 5">Belongs to the acyl-CoA dehydrogenase family.</text>
</comment>
<feature type="domain" description="Acyl-CoA dehydrogenase/oxidase C-terminal" evidence="6">
    <location>
        <begin position="278"/>
        <end position="429"/>
    </location>
</feature>
<dbReference type="SUPFAM" id="SSF47203">
    <property type="entry name" value="Acyl-CoA dehydrogenase C-terminal domain-like"/>
    <property type="match status" value="1"/>
</dbReference>
<dbReference type="Gene3D" id="2.40.110.10">
    <property type="entry name" value="Butyryl-CoA Dehydrogenase, subunit A, domain 2"/>
    <property type="match status" value="1"/>
</dbReference>
<evidence type="ECO:0000256" key="1">
    <source>
        <dbReference type="ARBA" id="ARBA00001974"/>
    </source>
</evidence>
<evidence type="ECO:0000259" key="8">
    <source>
        <dbReference type="Pfam" id="PF02771"/>
    </source>
</evidence>
<dbReference type="PROSITE" id="PS00072">
    <property type="entry name" value="ACYL_COA_DH_1"/>
    <property type="match status" value="1"/>
</dbReference>
<evidence type="ECO:0000256" key="4">
    <source>
        <dbReference type="ARBA" id="ARBA00022827"/>
    </source>
</evidence>
<reference evidence="9 10" key="1">
    <citation type="journal article" date="2019" name="Int. J. Syst. Evol. Microbiol.">
        <title>The Global Catalogue of Microorganisms (GCM) 10K type strain sequencing project: providing services to taxonomists for standard genome sequencing and annotation.</title>
        <authorList>
            <consortium name="The Broad Institute Genomics Platform"/>
            <consortium name="The Broad Institute Genome Sequencing Center for Infectious Disease"/>
            <person name="Wu L."/>
            <person name="Ma J."/>
        </authorList>
    </citation>
    <scope>NUCLEOTIDE SEQUENCE [LARGE SCALE GENOMIC DNA]</scope>
    <source>
        <strain evidence="9 10">JCM 14303</strain>
    </source>
</reference>
<dbReference type="InterPro" id="IPR009100">
    <property type="entry name" value="AcylCoA_DH/oxidase_NM_dom_sf"/>
</dbReference>
<dbReference type="InterPro" id="IPR009075">
    <property type="entry name" value="AcylCo_DH/oxidase_C"/>
</dbReference>
<evidence type="ECO:0000256" key="5">
    <source>
        <dbReference type="RuleBase" id="RU362125"/>
    </source>
</evidence>
<dbReference type="PROSITE" id="PS00073">
    <property type="entry name" value="ACYL_COA_DH_2"/>
    <property type="match status" value="1"/>
</dbReference>
<evidence type="ECO:0000259" key="6">
    <source>
        <dbReference type="Pfam" id="PF00441"/>
    </source>
</evidence>
<evidence type="ECO:0000256" key="2">
    <source>
        <dbReference type="ARBA" id="ARBA00009347"/>
    </source>
</evidence>
<keyword evidence="3 5" id="KW-0285">Flavoprotein</keyword>
<dbReference type="InterPro" id="IPR037069">
    <property type="entry name" value="AcylCoA_DH/ox_N_sf"/>
</dbReference>
<dbReference type="Gene3D" id="1.10.540.10">
    <property type="entry name" value="Acyl-CoA dehydrogenase/oxidase, N-terminal domain"/>
    <property type="match status" value="1"/>
</dbReference>
<evidence type="ECO:0000256" key="3">
    <source>
        <dbReference type="ARBA" id="ARBA00022630"/>
    </source>
</evidence>
<dbReference type="InterPro" id="IPR006089">
    <property type="entry name" value="Acyl-CoA_DH_CS"/>
</dbReference>
<dbReference type="SUPFAM" id="SSF56645">
    <property type="entry name" value="Acyl-CoA dehydrogenase NM domain-like"/>
    <property type="match status" value="1"/>
</dbReference>
<protein>
    <submittedName>
        <fullName evidence="9">Acyl-CoA dehydrogenase family protein</fullName>
    </submittedName>
</protein>
<sequence>MRSVTSYWDASSVIVQVPESALTGILCTYGIVLYVYVSVNQQPGAEMSFELSEEHREFRASVRDFAQAEIAPYAAEWDRKHHFPVETVQKMGQLGLFGLTAPEQYGGAGGDFTSLCVAIEEISRADQSMGITLEAAVGLGINPILTYGTDEQKQTWLPDLVAGRTLAGFGLTEPESGSDAGATKTRAVLDGDEWVIDGSKQFITNSGSSITSVVTVTARTGERPDGRPEISTIIVPAGTPGFVAEAQYDKLGWHASDTHPLSFAGCRVPKENLLGERGRGFAQFLATLDDGRVAIGAVALGCIKACLEMSVQYAGERKTFGVPIGQKQGVAFQISDLKVMADAAELLVYRAAALKDAGAPYQEFKQAAAVAKLYSSEAAVTATRIATQVFGGYGFMEEYPVTRFYRDAKILEIGEGTSEVQRMLIARGLGLPVE</sequence>
<feature type="domain" description="Acyl-CoA oxidase/dehydrogenase middle" evidence="7">
    <location>
        <begin position="169"/>
        <end position="265"/>
    </location>
</feature>
<dbReference type="InterPro" id="IPR013786">
    <property type="entry name" value="AcylCoA_DH/ox_N"/>
</dbReference>
<feature type="domain" description="Acyl-CoA dehydrogenase/oxidase N-terminal" evidence="8">
    <location>
        <begin position="52"/>
        <end position="163"/>
    </location>
</feature>
<dbReference type="Pfam" id="PF00441">
    <property type="entry name" value="Acyl-CoA_dh_1"/>
    <property type="match status" value="1"/>
</dbReference>
<dbReference type="PANTHER" id="PTHR43884:SF12">
    <property type="entry name" value="ISOVALERYL-COA DEHYDROGENASE, MITOCHONDRIAL-RELATED"/>
    <property type="match status" value="1"/>
</dbReference>
<dbReference type="Pfam" id="PF02771">
    <property type="entry name" value="Acyl-CoA_dh_N"/>
    <property type="match status" value="1"/>
</dbReference>
<evidence type="ECO:0000259" key="7">
    <source>
        <dbReference type="Pfam" id="PF02770"/>
    </source>
</evidence>
<keyword evidence="4 5" id="KW-0274">FAD</keyword>
<comment type="cofactor">
    <cofactor evidence="1 5">
        <name>FAD</name>
        <dbReference type="ChEBI" id="CHEBI:57692"/>
    </cofactor>
</comment>
<dbReference type="Gene3D" id="1.20.140.10">
    <property type="entry name" value="Butyryl-CoA Dehydrogenase, subunit A, domain 3"/>
    <property type="match status" value="1"/>
</dbReference>
<dbReference type="InterPro" id="IPR006091">
    <property type="entry name" value="Acyl-CoA_Oxase/DH_mid-dom"/>
</dbReference>
<dbReference type="EMBL" id="BAAANC010000002">
    <property type="protein sequence ID" value="GAA1528711.1"/>
    <property type="molecule type" value="Genomic_DNA"/>
</dbReference>